<gene>
    <name evidence="1" type="ORF">F5148DRAFT_580201</name>
</gene>
<accession>A0ACC0UH89</accession>
<dbReference type="Proteomes" id="UP001207468">
    <property type="component" value="Unassembled WGS sequence"/>
</dbReference>
<name>A0ACC0UH89_9AGAM</name>
<evidence type="ECO:0000313" key="2">
    <source>
        <dbReference type="Proteomes" id="UP001207468"/>
    </source>
</evidence>
<reference evidence="1" key="1">
    <citation type="submission" date="2021-03" db="EMBL/GenBank/DDBJ databases">
        <title>Evolutionary priming and transition to the ectomycorrhizal habit in an iconic lineage of mushroom-forming fungi: is preadaptation a requirement?</title>
        <authorList>
            <consortium name="DOE Joint Genome Institute"/>
            <person name="Looney B.P."/>
            <person name="Miyauchi S."/>
            <person name="Morin E."/>
            <person name="Drula E."/>
            <person name="Courty P.E."/>
            <person name="Chicoki N."/>
            <person name="Fauchery L."/>
            <person name="Kohler A."/>
            <person name="Kuo A."/>
            <person name="LaButti K."/>
            <person name="Pangilinan J."/>
            <person name="Lipzen A."/>
            <person name="Riley R."/>
            <person name="Andreopoulos W."/>
            <person name="He G."/>
            <person name="Johnson J."/>
            <person name="Barry K.W."/>
            <person name="Grigoriev I.V."/>
            <person name="Nagy L."/>
            <person name="Hibbett D."/>
            <person name="Henrissat B."/>
            <person name="Matheny P.B."/>
            <person name="Labbe J."/>
            <person name="Martin A.F."/>
        </authorList>
    </citation>
    <scope>NUCLEOTIDE SEQUENCE</scope>
    <source>
        <strain evidence="1">BPL698</strain>
    </source>
</reference>
<dbReference type="EMBL" id="JAGFNK010000042">
    <property type="protein sequence ID" value="KAI9510429.1"/>
    <property type="molecule type" value="Genomic_DNA"/>
</dbReference>
<keyword evidence="2" id="KW-1185">Reference proteome</keyword>
<sequence length="467" mass="51333">MSTPTVPDVSTQQSLIWPVHIEVRLSPTSTARFDTIRNAIHQYILKSFETIPFPSNLDGWKDVPVLASSVEQIAACESSSPGSYLPVTQASLQIHVYQPTDGDSVEGFSTGSSSDGEEITAASVCELPSRQLEGLWDTLIFPDDTKTKLLDYIYATVLFSDANVDFNIVSWNRVVLLHGPPGTGKTSLCRALAQKLSIRLSHRYPHSRLLEINSHSLFSRWFSESGKLVQKLFGSVMELVEDEDTFVVVLIDEVESLTAARAGAMAGTEPTDALRVVNALLTQLDKLRHKKNVLVVTTSNLAKAIDPAFVDRADIVQYIDLPPAEAIYVILRSCLLELITKGVVAPTHVPSLQEAQVFRFFRNMTEPTETRERSRTIAFQLFRLAQKCKAQKMSGRSLRRLPVLAHARYISHGYVSPAVATSDSAPQNGPGASNVPGPSGLGTQVEGWLDAMEKVVESQAGELQRFE</sequence>
<keyword evidence="1" id="KW-0675">Receptor</keyword>
<organism evidence="1 2">
    <name type="scientific">Russula earlei</name>
    <dbReference type="NCBI Taxonomy" id="71964"/>
    <lineage>
        <taxon>Eukaryota</taxon>
        <taxon>Fungi</taxon>
        <taxon>Dikarya</taxon>
        <taxon>Basidiomycota</taxon>
        <taxon>Agaricomycotina</taxon>
        <taxon>Agaricomycetes</taxon>
        <taxon>Russulales</taxon>
        <taxon>Russulaceae</taxon>
        <taxon>Russula</taxon>
    </lineage>
</organism>
<proteinExistence type="predicted"/>
<evidence type="ECO:0000313" key="1">
    <source>
        <dbReference type="EMBL" id="KAI9510429.1"/>
    </source>
</evidence>
<comment type="caution">
    <text evidence="1">The sequence shown here is derived from an EMBL/GenBank/DDBJ whole genome shotgun (WGS) entry which is preliminary data.</text>
</comment>
<protein>
    <submittedName>
        <fullName evidence="1">Thyroid receptor-interacting protein 13</fullName>
    </submittedName>
</protein>